<protein>
    <submittedName>
        <fullName evidence="10">Uncharacterized protein</fullName>
    </submittedName>
</protein>
<dbReference type="Proteomes" id="UP000054217">
    <property type="component" value="Unassembled WGS sequence"/>
</dbReference>
<evidence type="ECO:0000256" key="8">
    <source>
        <dbReference type="ARBA" id="ARBA00023136"/>
    </source>
</evidence>
<dbReference type="EMBL" id="KN832072">
    <property type="protein sequence ID" value="KIN95237.1"/>
    <property type="molecule type" value="Genomic_DNA"/>
</dbReference>
<keyword evidence="6" id="KW-0653">Protein transport</keyword>
<sequence length="66" mass="7506">MNLIIFDEAAYDAYSPLFMSTGFAVSYGLSFATITATLTHTFLYFRKQIMMQARRSLHHPISTLVP</sequence>
<dbReference type="InterPro" id="IPR004813">
    <property type="entry name" value="OPT"/>
</dbReference>
<dbReference type="GO" id="GO:0016020">
    <property type="term" value="C:membrane"/>
    <property type="evidence" value="ECO:0007669"/>
    <property type="project" value="UniProtKB-SubCell"/>
</dbReference>
<proteinExistence type="inferred from homology"/>
<evidence type="ECO:0000256" key="9">
    <source>
        <dbReference type="SAM" id="Phobius"/>
    </source>
</evidence>
<dbReference type="HOGENOM" id="CLU_2832190_0_0_1"/>
<gene>
    <name evidence="10" type="ORF">M404DRAFT_1007662</name>
</gene>
<keyword evidence="5" id="KW-0571">Peptide transport</keyword>
<evidence type="ECO:0000313" key="10">
    <source>
        <dbReference type="EMBL" id="KIN95237.1"/>
    </source>
</evidence>
<evidence type="ECO:0000313" key="11">
    <source>
        <dbReference type="Proteomes" id="UP000054217"/>
    </source>
</evidence>
<feature type="transmembrane region" description="Helical" evidence="9">
    <location>
        <begin position="24"/>
        <end position="45"/>
    </location>
</feature>
<evidence type="ECO:0000256" key="1">
    <source>
        <dbReference type="ARBA" id="ARBA00004141"/>
    </source>
</evidence>
<reference evidence="11" key="2">
    <citation type="submission" date="2015-01" db="EMBL/GenBank/DDBJ databases">
        <title>Evolutionary Origins and Diversification of the Mycorrhizal Mutualists.</title>
        <authorList>
            <consortium name="DOE Joint Genome Institute"/>
            <consortium name="Mycorrhizal Genomics Consortium"/>
            <person name="Kohler A."/>
            <person name="Kuo A."/>
            <person name="Nagy L.G."/>
            <person name="Floudas D."/>
            <person name="Copeland A."/>
            <person name="Barry K.W."/>
            <person name="Cichocki N."/>
            <person name="Veneault-Fourrey C."/>
            <person name="LaButti K."/>
            <person name="Lindquist E.A."/>
            <person name="Lipzen A."/>
            <person name="Lundell T."/>
            <person name="Morin E."/>
            <person name="Murat C."/>
            <person name="Riley R."/>
            <person name="Ohm R."/>
            <person name="Sun H."/>
            <person name="Tunlid A."/>
            <person name="Henrissat B."/>
            <person name="Grigoriev I.V."/>
            <person name="Hibbett D.S."/>
            <person name="Martin F."/>
        </authorList>
    </citation>
    <scope>NUCLEOTIDE SEQUENCE [LARGE SCALE GENOMIC DNA]</scope>
    <source>
        <strain evidence="11">Marx 270</strain>
    </source>
</reference>
<comment type="similarity">
    <text evidence="2">Belongs to the oligopeptide OPT transporter family.</text>
</comment>
<comment type="subcellular location">
    <subcellularLocation>
        <location evidence="1">Membrane</location>
        <topology evidence="1">Multi-pass membrane protein</topology>
    </subcellularLocation>
</comment>
<evidence type="ECO:0000256" key="5">
    <source>
        <dbReference type="ARBA" id="ARBA00022856"/>
    </source>
</evidence>
<keyword evidence="11" id="KW-1185">Reference proteome</keyword>
<evidence type="ECO:0000256" key="2">
    <source>
        <dbReference type="ARBA" id="ARBA00008807"/>
    </source>
</evidence>
<dbReference type="PANTHER" id="PTHR22601">
    <property type="entry name" value="ISP4 LIKE PROTEIN"/>
    <property type="match status" value="1"/>
</dbReference>
<organism evidence="10 11">
    <name type="scientific">Pisolithus tinctorius Marx 270</name>
    <dbReference type="NCBI Taxonomy" id="870435"/>
    <lineage>
        <taxon>Eukaryota</taxon>
        <taxon>Fungi</taxon>
        <taxon>Dikarya</taxon>
        <taxon>Basidiomycota</taxon>
        <taxon>Agaricomycotina</taxon>
        <taxon>Agaricomycetes</taxon>
        <taxon>Agaricomycetidae</taxon>
        <taxon>Boletales</taxon>
        <taxon>Sclerodermatineae</taxon>
        <taxon>Pisolithaceae</taxon>
        <taxon>Pisolithus</taxon>
    </lineage>
</organism>
<dbReference type="InParanoid" id="A0A0C3IDV8"/>
<evidence type="ECO:0000256" key="3">
    <source>
        <dbReference type="ARBA" id="ARBA00022448"/>
    </source>
</evidence>
<evidence type="ECO:0000256" key="6">
    <source>
        <dbReference type="ARBA" id="ARBA00022927"/>
    </source>
</evidence>
<name>A0A0C3IDV8_PISTI</name>
<accession>A0A0C3IDV8</accession>
<dbReference type="Pfam" id="PF03169">
    <property type="entry name" value="OPT"/>
    <property type="match status" value="1"/>
</dbReference>
<dbReference type="InterPro" id="IPR004648">
    <property type="entry name" value="Oligpept_transpt"/>
</dbReference>
<keyword evidence="7 9" id="KW-1133">Transmembrane helix</keyword>
<keyword evidence="3" id="KW-0813">Transport</keyword>
<dbReference type="GO" id="GO:0015031">
    <property type="term" value="P:protein transport"/>
    <property type="evidence" value="ECO:0007669"/>
    <property type="project" value="UniProtKB-KW"/>
</dbReference>
<dbReference type="OrthoDB" id="1698992at2759"/>
<keyword evidence="8 9" id="KW-0472">Membrane</keyword>
<reference evidence="10 11" key="1">
    <citation type="submission" date="2014-04" db="EMBL/GenBank/DDBJ databases">
        <authorList>
            <consortium name="DOE Joint Genome Institute"/>
            <person name="Kuo A."/>
            <person name="Kohler A."/>
            <person name="Costa M.D."/>
            <person name="Nagy L.G."/>
            <person name="Floudas D."/>
            <person name="Copeland A."/>
            <person name="Barry K.W."/>
            <person name="Cichocki N."/>
            <person name="Veneault-Fourrey C."/>
            <person name="LaButti K."/>
            <person name="Lindquist E.A."/>
            <person name="Lipzen A."/>
            <person name="Lundell T."/>
            <person name="Morin E."/>
            <person name="Murat C."/>
            <person name="Sun H."/>
            <person name="Tunlid A."/>
            <person name="Henrissat B."/>
            <person name="Grigoriev I.V."/>
            <person name="Hibbett D.S."/>
            <person name="Martin F."/>
            <person name="Nordberg H.P."/>
            <person name="Cantor M.N."/>
            <person name="Hua S.X."/>
        </authorList>
    </citation>
    <scope>NUCLEOTIDE SEQUENCE [LARGE SCALE GENOMIC DNA]</scope>
    <source>
        <strain evidence="10 11">Marx 270</strain>
    </source>
</reference>
<keyword evidence="4 9" id="KW-0812">Transmembrane</keyword>
<dbReference type="GO" id="GO:0035673">
    <property type="term" value="F:oligopeptide transmembrane transporter activity"/>
    <property type="evidence" value="ECO:0007669"/>
    <property type="project" value="InterPro"/>
</dbReference>
<evidence type="ECO:0000256" key="4">
    <source>
        <dbReference type="ARBA" id="ARBA00022692"/>
    </source>
</evidence>
<dbReference type="AlphaFoldDB" id="A0A0C3IDV8"/>
<evidence type="ECO:0000256" key="7">
    <source>
        <dbReference type="ARBA" id="ARBA00022989"/>
    </source>
</evidence>